<keyword evidence="2" id="KW-0472">Membrane</keyword>
<keyword evidence="5" id="KW-0393">Immunoglobulin domain</keyword>
<dbReference type="PANTHER" id="PTHR11640">
    <property type="entry name" value="NEPHRIN"/>
    <property type="match status" value="1"/>
</dbReference>
<name>A0ABQ7T185_PHRPL</name>
<dbReference type="InterPro" id="IPR013098">
    <property type="entry name" value="Ig_I-set"/>
</dbReference>
<evidence type="ECO:0000313" key="7">
    <source>
        <dbReference type="EMBL" id="KAH0623254.1"/>
    </source>
</evidence>
<evidence type="ECO:0000256" key="2">
    <source>
        <dbReference type="ARBA" id="ARBA00023136"/>
    </source>
</evidence>
<dbReference type="SMART" id="SM00409">
    <property type="entry name" value="IG"/>
    <property type="match status" value="1"/>
</dbReference>
<dbReference type="EMBL" id="JAIPUX010003283">
    <property type="protein sequence ID" value="KAH0623254.1"/>
    <property type="molecule type" value="Genomic_DNA"/>
</dbReference>
<comment type="caution">
    <text evidence="7">The sequence shown here is derived from an EMBL/GenBank/DDBJ whole genome shotgun (WGS) entry which is preliminary data.</text>
</comment>
<evidence type="ECO:0000256" key="4">
    <source>
        <dbReference type="ARBA" id="ARBA00023180"/>
    </source>
</evidence>
<gene>
    <name evidence="7" type="ORF">JD844_031343</name>
</gene>
<evidence type="ECO:0000256" key="5">
    <source>
        <dbReference type="ARBA" id="ARBA00023319"/>
    </source>
</evidence>
<keyword evidence="3" id="KW-1015">Disulfide bond</keyword>
<dbReference type="InterPro" id="IPR013783">
    <property type="entry name" value="Ig-like_fold"/>
</dbReference>
<dbReference type="InterPro" id="IPR007110">
    <property type="entry name" value="Ig-like_dom"/>
</dbReference>
<evidence type="ECO:0000313" key="8">
    <source>
        <dbReference type="Proteomes" id="UP000826234"/>
    </source>
</evidence>
<dbReference type="PANTHER" id="PTHR11640:SF49">
    <property type="entry name" value="KIN OF IRRE-LIKE PROTEIN 3"/>
    <property type="match status" value="1"/>
</dbReference>
<keyword evidence="8" id="KW-1185">Reference proteome</keyword>
<dbReference type="SUPFAM" id="SSF48726">
    <property type="entry name" value="Immunoglobulin"/>
    <property type="match status" value="1"/>
</dbReference>
<feature type="domain" description="Ig-like" evidence="6">
    <location>
        <begin position="39"/>
        <end position="135"/>
    </location>
</feature>
<dbReference type="InterPro" id="IPR003599">
    <property type="entry name" value="Ig_sub"/>
</dbReference>
<organism evidence="7 8">
    <name type="scientific">Phrynosoma platyrhinos</name>
    <name type="common">Desert horned lizard</name>
    <dbReference type="NCBI Taxonomy" id="52577"/>
    <lineage>
        <taxon>Eukaryota</taxon>
        <taxon>Metazoa</taxon>
        <taxon>Chordata</taxon>
        <taxon>Craniata</taxon>
        <taxon>Vertebrata</taxon>
        <taxon>Euteleostomi</taxon>
        <taxon>Lepidosauria</taxon>
        <taxon>Squamata</taxon>
        <taxon>Bifurcata</taxon>
        <taxon>Unidentata</taxon>
        <taxon>Episquamata</taxon>
        <taxon>Toxicofera</taxon>
        <taxon>Iguania</taxon>
        <taxon>Phrynosomatidae</taxon>
        <taxon>Phrynosomatinae</taxon>
        <taxon>Phrynosoma</taxon>
    </lineage>
</organism>
<keyword evidence="4" id="KW-0325">Glycoprotein</keyword>
<evidence type="ECO:0000259" key="6">
    <source>
        <dbReference type="PROSITE" id="PS50835"/>
    </source>
</evidence>
<accession>A0ABQ7T185</accession>
<evidence type="ECO:0000256" key="1">
    <source>
        <dbReference type="ARBA" id="ARBA00004479"/>
    </source>
</evidence>
<evidence type="ECO:0000256" key="3">
    <source>
        <dbReference type="ARBA" id="ARBA00023157"/>
    </source>
</evidence>
<comment type="subcellular location">
    <subcellularLocation>
        <location evidence="1">Membrane</location>
        <topology evidence="1">Single-pass type I membrane protein</topology>
    </subcellularLocation>
</comment>
<dbReference type="InterPro" id="IPR036179">
    <property type="entry name" value="Ig-like_dom_sf"/>
</dbReference>
<protein>
    <recommendedName>
        <fullName evidence="6">Ig-like domain-containing protein</fullName>
    </recommendedName>
</protein>
<reference evidence="7 8" key="1">
    <citation type="journal article" date="2022" name="Gigascience">
        <title>A chromosome-level genome assembly and annotation of the desert horned lizard, Phrynosoma platyrhinos, provides insight into chromosomal rearrangements among reptiles.</title>
        <authorList>
            <person name="Koochekian N."/>
            <person name="Ascanio A."/>
            <person name="Farleigh K."/>
            <person name="Card D.C."/>
            <person name="Schield D.R."/>
            <person name="Castoe T.A."/>
            <person name="Jezkova T."/>
        </authorList>
    </citation>
    <scope>NUCLEOTIDE SEQUENCE [LARGE SCALE GENOMIC DNA]</scope>
    <source>
        <strain evidence="7">NK-2021</strain>
    </source>
</reference>
<dbReference type="PROSITE" id="PS50835">
    <property type="entry name" value="IG_LIKE"/>
    <property type="match status" value="1"/>
</dbReference>
<proteinExistence type="predicted"/>
<dbReference type="Pfam" id="PF07679">
    <property type="entry name" value="I-set"/>
    <property type="match status" value="1"/>
</dbReference>
<dbReference type="Gene3D" id="2.60.40.10">
    <property type="entry name" value="Immunoglobulins"/>
    <property type="match status" value="1"/>
</dbReference>
<sequence length="154" mass="17004">MGTRDRVFYALVSIFHLPSPAKKQESQHLCFSFSFSLGPASSFTQQPQDQVVIAGQPVTLLCAIPEYNGIVLWIKDGLALGVGRDLSSYPRYLVVGDHLSGEHHLKILRADLQDDAVYECQAIQAAIRSRPARLTVLGKSTVLVGKWCRFFASV</sequence>
<dbReference type="Proteomes" id="UP000826234">
    <property type="component" value="Unassembled WGS sequence"/>
</dbReference>
<dbReference type="InterPro" id="IPR051275">
    <property type="entry name" value="Cell_adhesion_signaling"/>
</dbReference>